<feature type="transmembrane region" description="Helical" evidence="10">
    <location>
        <begin position="353"/>
        <end position="374"/>
    </location>
</feature>
<dbReference type="GO" id="GO:0015379">
    <property type="term" value="F:potassium:chloride symporter activity"/>
    <property type="evidence" value="ECO:0007669"/>
    <property type="project" value="InterPro"/>
</dbReference>
<feature type="transmembrane region" description="Helical" evidence="10">
    <location>
        <begin position="157"/>
        <end position="175"/>
    </location>
</feature>
<evidence type="ECO:0000256" key="4">
    <source>
        <dbReference type="ARBA" id="ARBA00022538"/>
    </source>
</evidence>
<proteinExistence type="predicted"/>
<dbReference type="EMBL" id="QUSM01000003">
    <property type="protein sequence ID" value="RGD74133.1"/>
    <property type="molecule type" value="Genomic_DNA"/>
</dbReference>
<dbReference type="Proteomes" id="UP000261212">
    <property type="component" value="Unassembled WGS sequence"/>
</dbReference>
<dbReference type="AlphaFoldDB" id="A0A3E3DY18"/>
<evidence type="ECO:0000256" key="9">
    <source>
        <dbReference type="ARBA" id="ARBA00023136"/>
    </source>
</evidence>
<feature type="transmembrane region" description="Helical" evidence="10">
    <location>
        <begin position="394"/>
        <end position="417"/>
    </location>
</feature>
<dbReference type="PANTHER" id="PTHR32024">
    <property type="entry name" value="TRK SYSTEM POTASSIUM UPTAKE PROTEIN TRKG-RELATED"/>
    <property type="match status" value="1"/>
</dbReference>
<dbReference type="NCBIfam" id="TIGR00933">
    <property type="entry name" value="2a38"/>
    <property type="match status" value="1"/>
</dbReference>
<feature type="transmembrane region" description="Helical" evidence="10">
    <location>
        <begin position="75"/>
        <end position="98"/>
    </location>
</feature>
<dbReference type="RefSeq" id="WP_117531987.1">
    <property type="nucleotide sequence ID" value="NZ_JBKXAL010000276.1"/>
</dbReference>
<name>A0A3E3DY18_9FIRM</name>
<dbReference type="PANTHER" id="PTHR32024:SF1">
    <property type="entry name" value="KTR SYSTEM POTASSIUM UPTAKE PROTEIN B"/>
    <property type="match status" value="1"/>
</dbReference>
<feature type="transmembrane region" description="Helical" evidence="10">
    <location>
        <begin position="234"/>
        <end position="252"/>
    </location>
</feature>
<organism evidence="11 12">
    <name type="scientific">Anaerofustis stercorihominis</name>
    <dbReference type="NCBI Taxonomy" id="214853"/>
    <lineage>
        <taxon>Bacteria</taxon>
        <taxon>Bacillati</taxon>
        <taxon>Bacillota</taxon>
        <taxon>Clostridia</taxon>
        <taxon>Eubacteriales</taxon>
        <taxon>Eubacteriaceae</taxon>
        <taxon>Anaerofustis</taxon>
    </lineage>
</organism>
<feature type="transmembrane region" description="Helical" evidence="10">
    <location>
        <begin position="313"/>
        <end position="332"/>
    </location>
</feature>
<keyword evidence="6" id="KW-0630">Potassium</keyword>
<feature type="transmembrane region" description="Helical" evidence="10">
    <location>
        <begin position="195"/>
        <end position="214"/>
    </location>
</feature>
<keyword evidence="2" id="KW-0813">Transport</keyword>
<keyword evidence="4" id="KW-0633">Potassium transport</keyword>
<dbReference type="InterPro" id="IPR003445">
    <property type="entry name" value="Cat_transpt"/>
</dbReference>
<keyword evidence="8" id="KW-0406">Ion transport</keyword>
<keyword evidence="5 10" id="KW-0812">Transmembrane</keyword>
<evidence type="ECO:0000256" key="5">
    <source>
        <dbReference type="ARBA" id="ARBA00022692"/>
    </source>
</evidence>
<evidence type="ECO:0000256" key="6">
    <source>
        <dbReference type="ARBA" id="ARBA00022958"/>
    </source>
</evidence>
<accession>A0A3E3DY18</accession>
<comment type="caution">
    <text evidence="11">The sequence shown here is derived from an EMBL/GenBank/DDBJ whole genome shotgun (WGS) entry which is preliminary data.</text>
</comment>
<dbReference type="Pfam" id="PF02386">
    <property type="entry name" value="TrkH"/>
    <property type="match status" value="1"/>
</dbReference>
<comment type="subcellular location">
    <subcellularLocation>
        <location evidence="1">Cell membrane</location>
        <topology evidence="1">Multi-pass membrane protein</topology>
    </subcellularLocation>
</comment>
<evidence type="ECO:0000256" key="2">
    <source>
        <dbReference type="ARBA" id="ARBA00022448"/>
    </source>
</evidence>
<keyword evidence="3" id="KW-1003">Cell membrane</keyword>
<feature type="transmembrane region" description="Helical" evidence="10">
    <location>
        <begin position="44"/>
        <end position="63"/>
    </location>
</feature>
<evidence type="ECO:0000256" key="1">
    <source>
        <dbReference type="ARBA" id="ARBA00004651"/>
    </source>
</evidence>
<feature type="transmembrane region" description="Helical" evidence="10">
    <location>
        <begin position="12"/>
        <end position="32"/>
    </location>
</feature>
<feature type="transmembrane region" description="Helical" evidence="10">
    <location>
        <begin position="134"/>
        <end position="150"/>
    </location>
</feature>
<sequence>MASKLKLKLSYTQIIALGFFLTILVGGILLTLPISSRSGEFTPFLNSIFTATSATCVTGLVVFDTYTHWSIFGQIVIICLIQIGGIGFMTIITMFSIFLKRQIGLHERRLLMQSAGSMQLSGVVKLILRIVKGTILFEGLGAILLSIRFIPEMGFKVGIYNAVFHAISAFCNAGFDLMGRFKQFSSLTRYSDDIIVNITIMSLIVIGGIGFLVWSDIIKNKWHVRRYELHSKIVISASAILIFGAAVLFFLFETKNGVLVHSSMKESILASLFQAVTPRTAGFNTVDWASITQGTSIFTIVLMLIGGSPGSTAGGMKTTTLVVLVMSAVASSRHKNSITIFKRRLDNDTVKQASAVFTLYFIGFLIGSLLLCYFENLPAVSIMFEVSSAIGTVGSSMGITTTLCAASKCVIIALMYAGRVGALTLMLTLAAKKKCAPVERPAEKILIG</sequence>
<evidence type="ECO:0000256" key="8">
    <source>
        <dbReference type="ARBA" id="ARBA00023065"/>
    </source>
</evidence>
<evidence type="ECO:0000313" key="11">
    <source>
        <dbReference type="EMBL" id="RGD74133.1"/>
    </source>
</evidence>
<dbReference type="InterPro" id="IPR004772">
    <property type="entry name" value="TrkH"/>
</dbReference>
<evidence type="ECO:0000256" key="10">
    <source>
        <dbReference type="SAM" id="Phobius"/>
    </source>
</evidence>
<dbReference type="GO" id="GO:0005886">
    <property type="term" value="C:plasma membrane"/>
    <property type="evidence" value="ECO:0007669"/>
    <property type="project" value="UniProtKB-SubCell"/>
</dbReference>
<keyword evidence="9 10" id="KW-0472">Membrane</keyword>
<reference evidence="11 12" key="1">
    <citation type="submission" date="2018-08" db="EMBL/GenBank/DDBJ databases">
        <title>A genome reference for cultivated species of the human gut microbiota.</title>
        <authorList>
            <person name="Zou Y."/>
            <person name="Xue W."/>
            <person name="Luo G."/>
        </authorList>
    </citation>
    <scope>NUCLEOTIDE SEQUENCE [LARGE SCALE GENOMIC DNA]</scope>
    <source>
        <strain evidence="11 12">AM25-6</strain>
    </source>
</reference>
<protein>
    <submittedName>
        <fullName evidence="11">Trk family potassium uptake protein</fullName>
    </submittedName>
</protein>
<keyword evidence="7 10" id="KW-1133">Transmembrane helix</keyword>
<evidence type="ECO:0000313" key="12">
    <source>
        <dbReference type="Proteomes" id="UP000261212"/>
    </source>
</evidence>
<evidence type="ECO:0000256" key="3">
    <source>
        <dbReference type="ARBA" id="ARBA00022475"/>
    </source>
</evidence>
<evidence type="ECO:0000256" key="7">
    <source>
        <dbReference type="ARBA" id="ARBA00022989"/>
    </source>
</evidence>
<gene>
    <name evidence="11" type="ORF">DW687_05025</name>
</gene>